<evidence type="ECO:0000256" key="3">
    <source>
        <dbReference type="ARBA" id="ARBA00022786"/>
    </source>
</evidence>
<dbReference type="InterPro" id="IPR008983">
    <property type="entry name" value="Tumour_necrosis_fac-like_dom"/>
</dbReference>
<evidence type="ECO:0000259" key="7">
    <source>
        <dbReference type="PROSITE" id="PS50145"/>
    </source>
</evidence>
<dbReference type="GO" id="GO:0005737">
    <property type="term" value="C:cytoplasm"/>
    <property type="evidence" value="ECO:0007669"/>
    <property type="project" value="TreeGrafter"/>
</dbReference>
<dbReference type="PROSITE" id="PS50145">
    <property type="entry name" value="ZF_TRAF"/>
    <property type="match status" value="2"/>
</dbReference>
<feature type="domain" description="TRAF-type" evidence="7">
    <location>
        <begin position="675"/>
        <end position="717"/>
    </location>
</feature>
<evidence type="ECO:0000256" key="2">
    <source>
        <dbReference type="ARBA" id="ARBA00022771"/>
    </source>
</evidence>
<feature type="compositionally biased region" description="Low complexity" evidence="6">
    <location>
        <begin position="240"/>
        <end position="254"/>
    </location>
</feature>
<dbReference type="InterPro" id="IPR001810">
    <property type="entry name" value="F-box_dom"/>
</dbReference>
<feature type="compositionally biased region" description="Basic and acidic residues" evidence="6">
    <location>
        <begin position="1326"/>
        <end position="1338"/>
    </location>
</feature>
<dbReference type="PANTHER" id="PTHR15933">
    <property type="entry name" value="PROTEIN CBG16327"/>
    <property type="match status" value="1"/>
</dbReference>
<dbReference type="InterPro" id="IPR043013">
    <property type="entry name" value="Znf_TRAF_N"/>
</dbReference>
<evidence type="ECO:0000256" key="5">
    <source>
        <dbReference type="PROSITE-ProRule" id="PRU00207"/>
    </source>
</evidence>
<feature type="region of interest" description="Disordered" evidence="6">
    <location>
        <begin position="229"/>
        <end position="271"/>
    </location>
</feature>
<dbReference type="SUPFAM" id="SSF49842">
    <property type="entry name" value="TNF-like"/>
    <property type="match status" value="1"/>
</dbReference>
<keyword evidence="2 5" id="KW-0863">Zinc-finger</keyword>
<dbReference type="InterPro" id="IPR001073">
    <property type="entry name" value="C1q_dom"/>
</dbReference>
<organism evidence="10 11">
    <name type="scientific">Labeo rohita</name>
    <name type="common">Indian major carp</name>
    <name type="synonym">Cyprinus rohita</name>
    <dbReference type="NCBI Taxonomy" id="84645"/>
    <lineage>
        <taxon>Eukaryota</taxon>
        <taxon>Metazoa</taxon>
        <taxon>Chordata</taxon>
        <taxon>Craniata</taxon>
        <taxon>Vertebrata</taxon>
        <taxon>Euteleostomi</taxon>
        <taxon>Actinopterygii</taxon>
        <taxon>Neopterygii</taxon>
        <taxon>Teleostei</taxon>
        <taxon>Ostariophysi</taxon>
        <taxon>Cypriniformes</taxon>
        <taxon>Cyprinidae</taxon>
        <taxon>Labeoninae</taxon>
        <taxon>Labeonini</taxon>
        <taxon>Labeo</taxon>
    </lineage>
</organism>
<evidence type="ECO:0000313" key="11">
    <source>
        <dbReference type="Proteomes" id="UP000290572"/>
    </source>
</evidence>
<feature type="domain" description="TRAF-type" evidence="7">
    <location>
        <begin position="44"/>
        <end position="86"/>
    </location>
</feature>
<evidence type="ECO:0000256" key="4">
    <source>
        <dbReference type="ARBA" id="ARBA00022833"/>
    </source>
</evidence>
<dbReference type="Pfam" id="PF00386">
    <property type="entry name" value="C1q"/>
    <property type="match status" value="1"/>
</dbReference>
<dbReference type="Pfam" id="PF15966">
    <property type="entry name" value="F-box_4"/>
    <property type="match status" value="2"/>
</dbReference>
<feature type="compositionally biased region" description="Basic and acidic residues" evidence="6">
    <location>
        <begin position="1519"/>
        <end position="1531"/>
    </location>
</feature>
<evidence type="ECO:0000256" key="6">
    <source>
        <dbReference type="SAM" id="MobiDB-lite"/>
    </source>
</evidence>
<keyword evidence="1 5" id="KW-0479">Metal-binding</keyword>
<evidence type="ECO:0007829" key="12">
    <source>
        <dbReference type="PeptideAtlas" id="A0A498N1V4"/>
    </source>
</evidence>
<gene>
    <name evidence="10" type="ORF">ROHU_020483</name>
</gene>
<dbReference type="Proteomes" id="UP000290572">
    <property type="component" value="Unassembled WGS sequence"/>
</dbReference>
<dbReference type="Gene3D" id="3.30.40.150">
    <property type="entry name" value="TRAF-like zinc-finger, N-terminal subdomain"/>
    <property type="match status" value="2"/>
</dbReference>
<feature type="domain" description="C1q" evidence="9">
    <location>
        <begin position="1394"/>
        <end position="1492"/>
    </location>
</feature>
<feature type="zinc finger region" description="TRAF-type" evidence="5">
    <location>
        <begin position="44"/>
        <end position="86"/>
    </location>
</feature>
<dbReference type="Gene3D" id="1.20.1280.50">
    <property type="match status" value="2"/>
</dbReference>
<feature type="compositionally biased region" description="Gly residues" evidence="6">
    <location>
        <begin position="1306"/>
        <end position="1319"/>
    </location>
</feature>
<evidence type="ECO:0000313" key="10">
    <source>
        <dbReference type="EMBL" id="RXN27030.1"/>
    </source>
</evidence>
<dbReference type="InterPro" id="IPR031890">
    <property type="entry name" value="Fbxo30/Fbxo40"/>
</dbReference>
<dbReference type="InterPro" id="IPR001293">
    <property type="entry name" value="Znf_TRAF"/>
</dbReference>
<dbReference type="SUPFAM" id="SSF81383">
    <property type="entry name" value="F-box domain"/>
    <property type="match status" value="2"/>
</dbReference>
<keyword evidence="11" id="KW-1185">Reference proteome</keyword>
<feature type="zinc finger region" description="TRAF-type" evidence="5">
    <location>
        <begin position="675"/>
        <end position="717"/>
    </location>
</feature>
<dbReference type="STRING" id="84645.A0A498N1V4"/>
<evidence type="ECO:0000259" key="8">
    <source>
        <dbReference type="PROSITE" id="PS50181"/>
    </source>
</evidence>
<feature type="domain" description="F-box" evidence="8">
    <location>
        <begin position="555"/>
        <end position="609"/>
    </location>
</feature>
<dbReference type="PANTHER" id="PTHR15933:SF1">
    <property type="entry name" value="F-BOX ONLY PROTEIN 40"/>
    <property type="match status" value="1"/>
</dbReference>
<evidence type="ECO:0000256" key="1">
    <source>
        <dbReference type="ARBA" id="ARBA00022723"/>
    </source>
</evidence>
<dbReference type="SUPFAM" id="SSF49599">
    <property type="entry name" value="TRAF domain-like"/>
    <property type="match status" value="2"/>
</dbReference>
<feature type="compositionally biased region" description="Basic and acidic residues" evidence="6">
    <location>
        <begin position="229"/>
        <end position="238"/>
    </location>
</feature>
<dbReference type="CDD" id="cd22101">
    <property type="entry name" value="F-box_FBXO30-like"/>
    <property type="match status" value="1"/>
</dbReference>
<name>A0A498N1V4_LABRO</name>
<proteinExistence type="evidence at protein level"/>
<dbReference type="Gene3D" id="2.60.120.40">
    <property type="match status" value="2"/>
</dbReference>
<dbReference type="SMART" id="SM00256">
    <property type="entry name" value="FBOX"/>
    <property type="match status" value="2"/>
</dbReference>
<accession>A0A498N1V4</accession>
<feature type="region of interest" description="Disordered" evidence="6">
    <location>
        <begin position="1505"/>
        <end position="1580"/>
    </location>
</feature>
<dbReference type="PRINTS" id="PR00007">
    <property type="entry name" value="COMPLEMNTC1Q"/>
</dbReference>
<keyword evidence="3" id="KW-0833">Ubl conjugation pathway</keyword>
<dbReference type="PROSITE" id="PS50181">
    <property type="entry name" value="FBOX"/>
    <property type="match status" value="2"/>
</dbReference>
<dbReference type="PROSITE" id="PS50871">
    <property type="entry name" value="C1Q"/>
    <property type="match status" value="1"/>
</dbReference>
<dbReference type="Pfam" id="PF15965">
    <property type="entry name" value="zf-TRAF_2"/>
    <property type="match status" value="2"/>
</dbReference>
<protein>
    <submittedName>
        <fullName evidence="10">F-box only 40-like protein</fullName>
    </submittedName>
</protein>
<keyword evidence="4 5" id="KW-0862">Zinc</keyword>
<dbReference type="Gene3D" id="3.30.40.10">
    <property type="entry name" value="Zinc/RING finger domain, C3HC4 (zinc finger)"/>
    <property type="match status" value="2"/>
</dbReference>
<keyword evidence="12" id="KW-1267">Proteomics identification</keyword>
<dbReference type="InterPro" id="IPR013083">
    <property type="entry name" value="Znf_RING/FYVE/PHD"/>
</dbReference>
<feature type="region of interest" description="Disordered" evidence="6">
    <location>
        <begin position="1235"/>
        <end position="1256"/>
    </location>
</feature>
<dbReference type="SMART" id="SM00110">
    <property type="entry name" value="C1Q"/>
    <property type="match status" value="1"/>
</dbReference>
<reference evidence="10 11" key="1">
    <citation type="submission" date="2018-03" db="EMBL/GenBank/DDBJ databases">
        <title>Draft genome sequence of Rohu Carp (Labeo rohita).</title>
        <authorList>
            <person name="Das P."/>
            <person name="Kushwaha B."/>
            <person name="Joshi C.G."/>
            <person name="Kumar D."/>
            <person name="Nagpure N.S."/>
            <person name="Sahoo L."/>
            <person name="Das S.P."/>
            <person name="Bit A."/>
            <person name="Patnaik S."/>
            <person name="Meher P.K."/>
            <person name="Jayasankar P."/>
            <person name="Koringa P.G."/>
            <person name="Patel N.V."/>
            <person name="Hinsu A.T."/>
            <person name="Kumar R."/>
            <person name="Pandey M."/>
            <person name="Agarwal S."/>
            <person name="Srivastava S."/>
            <person name="Singh M."/>
            <person name="Iquebal M.A."/>
            <person name="Jaiswal S."/>
            <person name="Angadi U.B."/>
            <person name="Kumar N."/>
            <person name="Raza M."/>
            <person name="Shah T.M."/>
            <person name="Rai A."/>
            <person name="Jena J.K."/>
        </authorList>
    </citation>
    <scope>NUCLEOTIDE SEQUENCE [LARGE SCALE GENOMIC DNA]</scope>
    <source>
        <strain evidence="10">DASCIFA01</strain>
        <tissue evidence="10">Testis</tissue>
    </source>
</reference>
<feature type="domain" description="F-box" evidence="8">
    <location>
        <begin position="1158"/>
        <end position="1212"/>
    </location>
</feature>
<comment type="caution">
    <text evidence="10">The sequence shown here is derived from an EMBL/GenBank/DDBJ whole genome shotgun (WGS) entry which is preliminary data.</text>
</comment>
<evidence type="ECO:0000259" key="9">
    <source>
        <dbReference type="PROSITE" id="PS50871"/>
    </source>
</evidence>
<feature type="region of interest" description="Disordered" evidence="6">
    <location>
        <begin position="1274"/>
        <end position="1392"/>
    </location>
</feature>
<sequence length="1787" mass="199332">MHRHCETCYSRRCKASIEVSVSCMVVNCRLLCGASFHMCKEDEHTLLCPNEKVPCLNAYYGCPFTMSRSRLAKHLEVCPASVVCCSMEWNRWPLENPDAPLYTNLLKELHEQESLDLSMALRDQKHLCTRLKMRRCFPELMEEQEEEPAPVEEYDDEEGAVGKETVCNGMQVNGYGSSGGGLVNGPACEKALKEDVVLNGPIDKEKYNLFEKMFSMEMGGCRQAEAEAEVLKTEEKKGNKTSSKGSSKSQGASAEPEKEESNVSHVDTSKTGFAPWQDGVLERLGQEVKPREFNMYIVHHGRMLISFGQMEACTPREKDFVYGSLEPIPVQTLHSSYKVPSSYREKRIQLREFNTRVMTEHKCVGTSDLDLSEKDGGEMDEMFSTLLCYAETEIRGHKISETVPIDGLYVDIATQTYNFATAPFKYNATLTEITAGRDLKLHVDLDTETVTLRHNKSTSTFTFVCGHFFRRDEFASHFKNVHLDIQSCLSGWFEQRCPLAYLGCTFSQRRLQPSTHRAKVSYNQDLSIFTLTPEVHTSLMSDSKTVPLKASVKCEDSLSNLPFEVLCYIASYLDSFTLSQLALVSRLFRDICATHLQERGMVGFKWRKKSYSHGGARWIPTKGRQRTQASKLHRHCESCHSRRCKSPIEISVSCAIMSCRLLCGAVFHLCKEEEHMLLCPNERVPCLNVEYGCPFTMYRSNLAKHLTVCPASIVSCSVEWNRWPIEESETPEFYKNILKENYAQEPLDLSMALRDQHHLFHSLKMKNLFPELIEKVAEVEDSVAVPEGAVGGVPLWNGVEEASASSSEEIVEGGLTQEEREELARNPNVVNLESYNIWEKMFSMELSGCKHTIKSLGQNPETSQKQIKPQANPNRLEVLQEELPTEIESQDTPTDILQYNFMDEDKFIIATSLFACDTRPKKKLVYERLEPMKIKTVRTFKIPTSFKAKQSRIRNPSHNKKVNVSVDTSDLGVELDDMPKWDEVQATLLCSLEKELRGHLIAESGSTDALLTDVGTQTYDFYSAPFKADTSLADITADRALKLHVHIQTESVTRRHNKSSSAFTYLCNHIFRRDEFSSHYKNIHSDIQSCVSGWFEQRCPLAYQGCTFIQRRFQPSSHRATVFYDKELSTFCLRPEVSDVLYEGIKPLTVERKRSRNTDALSRLPFEVLVHVAEFLDSFTLSQLALVSRLMREVCRTLLHDRGMVSLKWEKKVYSHGGWCWRARKTDDSCPINGRNGVAGVPGRDGLSGAKGEKGAPALQEELNSITLQELKGEMGIRGPPGERGPKGFMGAQGPKGSFGPKGPRGSSGGIDGSGGAAGIPGFPGRDGREGMKGEKGEPGMPLTAHETKKRGKKGDPGIKGIPGKRGPQGDLGVVGPPGPPGEPGEPGSLDASGSLLQSAFSVIRKTRAHPEPNSLIRFSEVITDISKDFNIAESKFVCKIPGTYYFVFHASSNEKNLCVNLVHDDKKLAVFCDHVQRGNQQAAHMVVLQLTIMLLLVASSESGTCNGKPGIPGIPGTDGKDGAKGEKGDPGENAVPIIGPKGDPGISGFPGRPGEKGDKGLEGPPGPEGPKGEKGDFTGVDTPDQYFVLSYKKSPKSQRITQDKSVAFEVPLISTPDSVFDSAGYFTVQKSGMYYISYHISSNNIACLKIQVGEEEKVRFCDSPGLLLYPGKREKMVTTTETEFGPKTCPKAEPKKILQCNLTLDGDRSFSTTNREDFPYYKADGTPIVWHGKVPARENRTGQAQRCSLYQQEFPAPKRIYVRRNRVVPHPDNLAINTSMRQVYQH</sequence>
<dbReference type="EMBL" id="QBIY01012082">
    <property type="protein sequence ID" value="RXN27030.1"/>
    <property type="molecule type" value="Genomic_DNA"/>
</dbReference>
<dbReference type="GO" id="GO:0061630">
    <property type="term" value="F:ubiquitin protein ligase activity"/>
    <property type="evidence" value="ECO:0007669"/>
    <property type="project" value="InterPro"/>
</dbReference>
<dbReference type="GO" id="GO:0008270">
    <property type="term" value="F:zinc ion binding"/>
    <property type="evidence" value="ECO:0007669"/>
    <property type="project" value="UniProtKB-KW"/>
</dbReference>
<dbReference type="InterPro" id="IPR036047">
    <property type="entry name" value="F-box-like_dom_sf"/>
</dbReference>